<dbReference type="KEGG" id="ffa:FFWV33_04360"/>
<accession>A0A2S1LAQ0</accession>
<evidence type="ECO:0000313" key="1">
    <source>
        <dbReference type="EMBL" id="AWG20829.1"/>
    </source>
</evidence>
<dbReference type="Pfam" id="PF20113">
    <property type="entry name" value="DUF6503"/>
    <property type="match status" value="1"/>
</dbReference>
<evidence type="ECO:0000313" key="2">
    <source>
        <dbReference type="Proteomes" id="UP000244527"/>
    </source>
</evidence>
<dbReference type="Proteomes" id="UP000244527">
    <property type="component" value="Chromosome"/>
</dbReference>
<dbReference type="EMBL" id="CP020918">
    <property type="protein sequence ID" value="AWG20829.1"/>
    <property type="molecule type" value="Genomic_DNA"/>
</dbReference>
<dbReference type="AlphaFoldDB" id="A0A2S1LAQ0"/>
<keyword evidence="2" id="KW-1185">Reference proteome</keyword>
<proteinExistence type="predicted"/>
<reference evidence="1 2" key="1">
    <citation type="submission" date="2017-04" db="EMBL/GenBank/DDBJ databases">
        <title>Compelte genome sequence of WV33.</title>
        <authorList>
            <person name="Lee P.C."/>
        </authorList>
    </citation>
    <scope>NUCLEOTIDE SEQUENCE [LARGE SCALE GENOMIC DNA]</scope>
    <source>
        <strain evidence="1 2">WV33</strain>
    </source>
</reference>
<organism evidence="1 2">
    <name type="scientific">Flavobacterium faecale</name>
    <dbReference type="NCBI Taxonomy" id="1355330"/>
    <lineage>
        <taxon>Bacteria</taxon>
        <taxon>Pseudomonadati</taxon>
        <taxon>Bacteroidota</taxon>
        <taxon>Flavobacteriia</taxon>
        <taxon>Flavobacteriales</taxon>
        <taxon>Flavobacteriaceae</taxon>
        <taxon>Flavobacterium</taxon>
    </lineage>
</organism>
<protein>
    <submittedName>
        <fullName evidence="1">Uncharacterized protein</fullName>
    </submittedName>
</protein>
<sequence>MKNTLGISMFCLVVLSGCNNLKSVADKQQVNVAAVKVPNFQNRGHELVYNMVQKVGNYNKLQQKKDVVYTYTYQTADGKKDVSTEKYIFNGELSYGHMQQHERTLPDLAGTIEQGYDGSDYWIKHNGVVLTDPAIVKRAIFSRATNFYWFAMMQKVLDPGINYEYLGDKAINGNDYSVVKITFDSKDNKPKDIYQLYINRSTNLVDQFLFTVVDFGKTDPLLMKLEYEEVDGILIPTKRKYKGSNWEAIETNDPWILVNWTNIKFGNQLSKADFTK</sequence>
<dbReference type="PROSITE" id="PS51257">
    <property type="entry name" value="PROKAR_LIPOPROTEIN"/>
    <property type="match status" value="1"/>
</dbReference>
<dbReference type="RefSeq" id="WP_211316285.1">
    <property type="nucleotide sequence ID" value="NZ_CP020918.1"/>
</dbReference>
<name>A0A2S1LAQ0_9FLAO</name>
<dbReference type="InterPro" id="IPR045444">
    <property type="entry name" value="DUF6503"/>
</dbReference>
<gene>
    <name evidence="1" type="ORF">FFWV33_04360</name>
</gene>